<accession>A0ABU4L2Q9</accession>
<comment type="catalytic activity">
    <reaction evidence="1">
        <text>3-dehydroquinate = 3-dehydroshikimate + H2O</text>
        <dbReference type="Rhea" id="RHEA:21096"/>
        <dbReference type="ChEBI" id="CHEBI:15377"/>
        <dbReference type="ChEBI" id="CHEBI:16630"/>
        <dbReference type="ChEBI" id="CHEBI:32364"/>
        <dbReference type="EC" id="4.2.1.10"/>
    </reaction>
</comment>
<keyword evidence="6 7" id="KW-0456">Lyase</keyword>
<dbReference type="InterPro" id="IPR036441">
    <property type="entry name" value="DHquinase_II_sf"/>
</dbReference>
<dbReference type="PANTHER" id="PTHR21272">
    <property type="entry name" value="CATABOLIC 3-DEHYDROQUINASE"/>
    <property type="match status" value="1"/>
</dbReference>
<dbReference type="Gene3D" id="3.40.50.9100">
    <property type="entry name" value="Dehydroquinase, class II"/>
    <property type="match status" value="1"/>
</dbReference>
<evidence type="ECO:0000256" key="6">
    <source>
        <dbReference type="ARBA" id="ARBA00023239"/>
    </source>
</evidence>
<protein>
    <recommendedName>
        <fullName evidence="5">3-dehydroquinate dehydratase</fullName>
        <ecNumber evidence="5">4.2.1.10</ecNumber>
    </recommendedName>
</protein>
<comment type="caution">
    <text evidence="7">The sequence shown here is derived from an EMBL/GenBank/DDBJ whole genome shotgun (WGS) entry which is preliminary data.</text>
</comment>
<sequence>MDLKTLRTTEQRWEIAVLSGPNTTRQFPPADAFERELRTWGDSLGIAVRHFRSNHEGELLEYVHANAAQVNGFLVNPGGLVRVGESLRHVLKDAGKPAIELHLNQEELRGESIFAPSVTGVFAGPDRHAVLGALVALSLALDDLDFLNPGGTSEINRSHGNPRSLYG</sequence>
<evidence type="ECO:0000256" key="1">
    <source>
        <dbReference type="ARBA" id="ARBA00001864"/>
    </source>
</evidence>
<dbReference type="Proteomes" id="UP001271723">
    <property type="component" value="Unassembled WGS sequence"/>
</dbReference>
<dbReference type="GO" id="GO:0003855">
    <property type="term" value="F:3-dehydroquinate dehydratase activity"/>
    <property type="evidence" value="ECO:0007669"/>
    <property type="project" value="UniProtKB-EC"/>
</dbReference>
<proteinExistence type="inferred from homology"/>
<reference evidence="7 8" key="1">
    <citation type="journal article" date="2023" name="Microb. Genom.">
        <title>Mesoterricola silvestris gen. nov., sp. nov., Mesoterricola sediminis sp. nov., Geothrix oryzae sp. nov., Geothrix edaphica sp. nov., Geothrix rubra sp. nov., and Geothrix limicola sp. nov., six novel members of Acidobacteriota isolated from soils.</title>
        <authorList>
            <person name="Weisberg A.J."/>
            <person name="Pearce E."/>
            <person name="Kramer C.G."/>
            <person name="Chang J.H."/>
            <person name="Clarke C.R."/>
        </authorList>
    </citation>
    <scope>NUCLEOTIDE SEQUENCE [LARGE SCALE GENOMIC DNA]</scope>
    <source>
        <strain evidence="7 8">NRRL_B-2795</strain>
    </source>
</reference>
<evidence type="ECO:0000256" key="5">
    <source>
        <dbReference type="ARBA" id="ARBA00012060"/>
    </source>
</evidence>
<evidence type="ECO:0000313" key="7">
    <source>
        <dbReference type="EMBL" id="MDX2910001.1"/>
    </source>
</evidence>
<evidence type="ECO:0000313" key="8">
    <source>
        <dbReference type="Proteomes" id="UP001271723"/>
    </source>
</evidence>
<dbReference type="EC" id="4.2.1.10" evidence="5"/>
<dbReference type="RefSeq" id="WP_086755003.1">
    <property type="nucleotide sequence ID" value="NZ_JAGJBZ010000001.1"/>
</dbReference>
<evidence type="ECO:0000256" key="3">
    <source>
        <dbReference type="ARBA" id="ARBA00011037"/>
    </source>
</evidence>
<dbReference type="PANTHER" id="PTHR21272:SF3">
    <property type="entry name" value="CATABOLIC 3-DEHYDROQUINASE"/>
    <property type="match status" value="1"/>
</dbReference>
<dbReference type="InterPro" id="IPR001874">
    <property type="entry name" value="DHquinase_II"/>
</dbReference>
<dbReference type="SUPFAM" id="SSF52304">
    <property type="entry name" value="Type II 3-dehydroquinate dehydratase"/>
    <property type="match status" value="1"/>
</dbReference>
<organism evidence="7 8">
    <name type="scientific">Streptomyces griseiscabiei</name>
    <dbReference type="NCBI Taxonomy" id="2993540"/>
    <lineage>
        <taxon>Bacteria</taxon>
        <taxon>Bacillati</taxon>
        <taxon>Actinomycetota</taxon>
        <taxon>Actinomycetes</taxon>
        <taxon>Kitasatosporales</taxon>
        <taxon>Streptomycetaceae</taxon>
        <taxon>Streptomyces</taxon>
    </lineage>
</organism>
<comment type="similarity">
    <text evidence="3">Belongs to the type-II 3-dehydroquinase family.</text>
</comment>
<evidence type="ECO:0000256" key="2">
    <source>
        <dbReference type="ARBA" id="ARBA00004902"/>
    </source>
</evidence>
<dbReference type="Pfam" id="PF01220">
    <property type="entry name" value="DHquinase_II"/>
    <property type="match status" value="1"/>
</dbReference>
<name>A0ABU4L2Q9_9ACTN</name>
<comment type="subunit">
    <text evidence="4">Homododecamer.</text>
</comment>
<comment type="pathway">
    <text evidence="2">Metabolic intermediate biosynthesis; chorismate biosynthesis; chorismate from D-erythrose 4-phosphate and phosphoenolpyruvate: step 3/7.</text>
</comment>
<gene>
    <name evidence="7" type="ORF">PV517_14975</name>
</gene>
<keyword evidence="8" id="KW-1185">Reference proteome</keyword>
<evidence type="ECO:0000256" key="4">
    <source>
        <dbReference type="ARBA" id="ARBA00011193"/>
    </source>
</evidence>
<dbReference type="EMBL" id="JARAVY010000005">
    <property type="protein sequence ID" value="MDX2910001.1"/>
    <property type="molecule type" value="Genomic_DNA"/>
</dbReference>